<reference evidence="1 2" key="1">
    <citation type="submission" date="2015-01" db="EMBL/GenBank/DDBJ databases">
        <title>The Genome Sequence of Ochroconis gallopava CBS43764.</title>
        <authorList>
            <consortium name="The Broad Institute Genomics Platform"/>
            <person name="Cuomo C."/>
            <person name="de Hoog S."/>
            <person name="Gorbushina A."/>
            <person name="Stielow B."/>
            <person name="Teixiera M."/>
            <person name="Abouelleil A."/>
            <person name="Chapman S.B."/>
            <person name="Priest M."/>
            <person name="Young S.K."/>
            <person name="Wortman J."/>
            <person name="Nusbaum C."/>
            <person name="Birren B."/>
        </authorList>
    </citation>
    <scope>NUCLEOTIDE SEQUENCE [LARGE SCALE GENOMIC DNA]</scope>
    <source>
        <strain evidence="1 2">CBS 43764</strain>
    </source>
</reference>
<dbReference type="AlphaFoldDB" id="A0A0D2B5F2"/>
<accession>A0A0D2B5F2</accession>
<dbReference type="VEuPathDB" id="FungiDB:PV09_02888"/>
<dbReference type="InParanoid" id="A0A0D2B5F2"/>
<dbReference type="Gene3D" id="3.40.50.300">
    <property type="entry name" value="P-loop containing nucleotide triphosphate hydrolases"/>
    <property type="match status" value="1"/>
</dbReference>
<dbReference type="RefSeq" id="XP_016216313.1">
    <property type="nucleotide sequence ID" value="XM_016356007.1"/>
</dbReference>
<dbReference type="PANTHER" id="PTHR10285">
    <property type="entry name" value="URIDINE KINASE"/>
    <property type="match status" value="1"/>
</dbReference>
<gene>
    <name evidence="1" type="ORF">PV09_02888</name>
</gene>
<proteinExistence type="predicted"/>
<dbReference type="STRING" id="253628.A0A0D2B5F2"/>
<dbReference type="FunCoup" id="A0A0D2B5F2">
    <property type="interactions" value="35"/>
</dbReference>
<evidence type="ECO:0000313" key="2">
    <source>
        <dbReference type="Proteomes" id="UP000053259"/>
    </source>
</evidence>
<dbReference type="Proteomes" id="UP000053259">
    <property type="component" value="Unassembled WGS sequence"/>
</dbReference>
<keyword evidence="2" id="KW-1185">Reference proteome</keyword>
<dbReference type="OrthoDB" id="10041966at2759"/>
<dbReference type="EMBL" id="KN847535">
    <property type="protein sequence ID" value="KIW06444.1"/>
    <property type="molecule type" value="Genomic_DNA"/>
</dbReference>
<dbReference type="HOGENOM" id="CLU_058668_1_0_1"/>
<dbReference type="GeneID" id="27310861"/>
<name>A0A0D2B5F2_9PEZI</name>
<dbReference type="SUPFAM" id="SSF52540">
    <property type="entry name" value="P-loop containing nucleoside triphosphate hydrolases"/>
    <property type="match status" value="1"/>
</dbReference>
<organism evidence="1 2">
    <name type="scientific">Verruconis gallopava</name>
    <dbReference type="NCBI Taxonomy" id="253628"/>
    <lineage>
        <taxon>Eukaryota</taxon>
        <taxon>Fungi</taxon>
        <taxon>Dikarya</taxon>
        <taxon>Ascomycota</taxon>
        <taxon>Pezizomycotina</taxon>
        <taxon>Dothideomycetes</taxon>
        <taxon>Pleosporomycetidae</taxon>
        <taxon>Venturiales</taxon>
        <taxon>Sympoventuriaceae</taxon>
        <taxon>Verruconis</taxon>
    </lineage>
</organism>
<sequence length="272" mass="30832">MSPPHLPTENAKLQVSDPARTQTILVALSGPSCSGKTTLARLLRDALAPHAFILHEDDFYLTDAKIPVKKVEDGRELQDWDCFESIDVEGLRDMLAFIKEHGRVKDDFQSKEDQNAVGDVKVDMEVVKSWKSTFARAMEGIPKGRLSVAIIDGFLLFSETMRQVRELFDVRLLLRLDHDTVKRRREARMGYVTLEGFWQDPEGYVDLIVWPNYVKDHAFLFKNGDVNGELDSDVCESLDIHGMPKEAVEDMTKCFKWAANILLKSLESVCTG</sequence>
<protein>
    <recommendedName>
        <fullName evidence="3">Phosphoribulokinase/uridine kinase domain-containing protein</fullName>
    </recommendedName>
</protein>
<dbReference type="CDD" id="cd02024">
    <property type="entry name" value="NRK1"/>
    <property type="match status" value="1"/>
</dbReference>
<evidence type="ECO:0000313" key="1">
    <source>
        <dbReference type="EMBL" id="KIW06444.1"/>
    </source>
</evidence>
<evidence type="ECO:0008006" key="3">
    <source>
        <dbReference type="Google" id="ProtNLM"/>
    </source>
</evidence>
<dbReference type="InterPro" id="IPR027417">
    <property type="entry name" value="P-loop_NTPase"/>
</dbReference>